<sequence length="48" mass="5628">WWNADIRVVVSLEGCRDQGRKTRPKRTRFVDFPPSNNNNNHCPVGIYN</sequence>
<proteinExistence type="predicted"/>
<reference evidence="1" key="1">
    <citation type="submission" date="2018-10" db="EMBL/GenBank/DDBJ databases">
        <title>Effector identification in a new, highly contiguous assembly of the strawberry crown rot pathogen Phytophthora cactorum.</title>
        <authorList>
            <person name="Armitage A.D."/>
            <person name="Nellist C.F."/>
            <person name="Bates H."/>
            <person name="Vickerstaff R.J."/>
            <person name="Harrison R.J."/>
        </authorList>
    </citation>
    <scope>NUCLEOTIDE SEQUENCE</scope>
    <source>
        <strain evidence="1">P415</strain>
    </source>
</reference>
<dbReference type="Proteomes" id="UP000697107">
    <property type="component" value="Unassembled WGS sequence"/>
</dbReference>
<accession>A0A8T1FA41</accession>
<evidence type="ECO:0000313" key="1">
    <source>
        <dbReference type="EMBL" id="KAG2968392.1"/>
    </source>
</evidence>
<evidence type="ECO:0000313" key="2">
    <source>
        <dbReference type="Proteomes" id="UP000697107"/>
    </source>
</evidence>
<feature type="non-terminal residue" evidence="1">
    <location>
        <position position="48"/>
    </location>
</feature>
<name>A0A8T1FA41_9STRA</name>
<gene>
    <name evidence="1" type="ORF">PC118_g18037</name>
</gene>
<protein>
    <submittedName>
        <fullName evidence="1">Uncharacterized protein</fullName>
    </submittedName>
</protein>
<comment type="caution">
    <text evidence="1">The sequence shown here is derived from an EMBL/GenBank/DDBJ whole genome shotgun (WGS) entry which is preliminary data.</text>
</comment>
<dbReference type="AlphaFoldDB" id="A0A8T1FA41"/>
<dbReference type="EMBL" id="RCML01000863">
    <property type="protein sequence ID" value="KAG2968392.1"/>
    <property type="molecule type" value="Genomic_DNA"/>
</dbReference>
<organism evidence="1 2">
    <name type="scientific">Phytophthora cactorum</name>
    <dbReference type="NCBI Taxonomy" id="29920"/>
    <lineage>
        <taxon>Eukaryota</taxon>
        <taxon>Sar</taxon>
        <taxon>Stramenopiles</taxon>
        <taxon>Oomycota</taxon>
        <taxon>Peronosporomycetes</taxon>
        <taxon>Peronosporales</taxon>
        <taxon>Peronosporaceae</taxon>
        <taxon>Phytophthora</taxon>
    </lineage>
</organism>